<name>A0A4Y2DPV3_ARAVE</name>
<proteinExistence type="predicted"/>
<dbReference type="Gene3D" id="2.10.25.10">
    <property type="entry name" value="Laminin"/>
    <property type="match status" value="1"/>
</dbReference>
<accession>A0A4Y2DPV3</accession>
<feature type="domain" description="Invertebrate defensins family profile" evidence="7">
    <location>
        <begin position="110"/>
        <end position="145"/>
    </location>
</feature>
<keyword evidence="9" id="KW-1185">Reference proteome</keyword>
<evidence type="ECO:0000313" key="8">
    <source>
        <dbReference type="EMBL" id="GBM18247.1"/>
    </source>
</evidence>
<gene>
    <name evidence="8" type="ORF">AVEN_39012_1</name>
</gene>
<dbReference type="OrthoDB" id="6436142at2759"/>
<protein>
    <recommendedName>
        <fullName evidence="7">Invertebrate defensins family profile domain-containing protein</fullName>
    </recommendedName>
</protein>
<evidence type="ECO:0000256" key="2">
    <source>
        <dbReference type="ARBA" id="ARBA00022525"/>
    </source>
</evidence>
<comment type="subcellular location">
    <subcellularLocation>
        <location evidence="1">Secreted</location>
    </subcellularLocation>
</comment>
<dbReference type="AlphaFoldDB" id="A0A4Y2DPV3"/>
<dbReference type="GO" id="GO:0042742">
    <property type="term" value="P:defense response to bacterium"/>
    <property type="evidence" value="ECO:0007669"/>
    <property type="project" value="UniProtKB-KW"/>
</dbReference>
<dbReference type="InterPro" id="IPR036084">
    <property type="entry name" value="Ser_inhib-like_sf"/>
</dbReference>
<dbReference type="PROSITE" id="PS51378">
    <property type="entry name" value="INVERT_DEFENSINS"/>
    <property type="match status" value="1"/>
</dbReference>
<keyword evidence="3" id="KW-0929">Antimicrobial</keyword>
<feature type="compositionally biased region" description="Basic and acidic residues" evidence="6">
    <location>
        <begin position="96"/>
        <end position="105"/>
    </location>
</feature>
<keyword evidence="5" id="KW-1015">Disulfide bond</keyword>
<dbReference type="EMBL" id="BGPR01000400">
    <property type="protein sequence ID" value="GBM18247.1"/>
    <property type="molecule type" value="Genomic_DNA"/>
</dbReference>
<evidence type="ECO:0000256" key="6">
    <source>
        <dbReference type="SAM" id="MobiDB-lite"/>
    </source>
</evidence>
<keyword evidence="2" id="KW-0964">Secreted</keyword>
<comment type="caution">
    <text evidence="8">The sequence shown here is derived from an EMBL/GenBank/DDBJ whole genome shotgun (WGS) entry which is preliminary data.</text>
</comment>
<evidence type="ECO:0000256" key="4">
    <source>
        <dbReference type="ARBA" id="ARBA00023022"/>
    </source>
</evidence>
<dbReference type="Pfam" id="PF01826">
    <property type="entry name" value="TIL"/>
    <property type="match status" value="1"/>
</dbReference>
<dbReference type="SUPFAM" id="SSF57095">
    <property type="entry name" value="Scorpion toxin-like"/>
    <property type="match status" value="1"/>
</dbReference>
<sequence>MIVAVEMANQRIWPRSDGLIWLDPADNEESCPAGEKWSECDAACQKTCENVGIPVICPRMCISGCVCEDPGTVRGPDKKCIHPPLCPSADVDPDDPDRAEQDPNRGEFNSGGCPSSSACSRSCKRQGYKWGLCTGPDKTTCHCYRHM</sequence>
<evidence type="ECO:0000256" key="1">
    <source>
        <dbReference type="ARBA" id="ARBA00004613"/>
    </source>
</evidence>
<dbReference type="CDD" id="cd19941">
    <property type="entry name" value="TIL"/>
    <property type="match status" value="1"/>
</dbReference>
<dbReference type="InterPro" id="IPR036574">
    <property type="entry name" value="Scorpion_toxin-like_sf"/>
</dbReference>
<dbReference type="InterPro" id="IPR001542">
    <property type="entry name" value="Defensin_invertebrate/fungal"/>
</dbReference>
<evidence type="ECO:0000259" key="7">
    <source>
        <dbReference type="PROSITE" id="PS51378"/>
    </source>
</evidence>
<evidence type="ECO:0000256" key="5">
    <source>
        <dbReference type="ARBA" id="ARBA00023157"/>
    </source>
</evidence>
<evidence type="ECO:0000313" key="9">
    <source>
        <dbReference type="Proteomes" id="UP000499080"/>
    </source>
</evidence>
<dbReference type="Proteomes" id="UP000499080">
    <property type="component" value="Unassembled WGS sequence"/>
</dbReference>
<feature type="region of interest" description="Disordered" evidence="6">
    <location>
        <begin position="88"/>
        <end position="117"/>
    </location>
</feature>
<organism evidence="8 9">
    <name type="scientific">Araneus ventricosus</name>
    <name type="common">Orbweaver spider</name>
    <name type="synonym">Epeira ventricosa</name>
    <dbReference type="NCBI Taxonomy" id="182803"/>
    <lineage>
        <taxon>Eukaryota</taxon>
        <taxon>Metazoa</taxon>
        <taxon>Ecdysozoa</taxon>
        <taxon>Arthropoda</taxon>
        <taxon>Chelicerata</taxon>
        <taxon>Arachnida</taxon>
        <taxon>Araneae</taxon>
        <taxon>Araneomorphae</taxon>
        <taxon>Entelegynae</taxon>
        <taxon>Araneoidea</taxon>
        <taxon>Araneidae</taxon>
        <taxon>Araneus</taxon>
    </lineage>
</organism>
<reference evidence="8 9" key="1">
    <citation type="journal article" date="2019" name="Sci. Rep.">
        <title>Orb-weaving spider Araneus ventricosus genome elucidates the spidroin gene catalogue.</title>
        <authorList>
            <person name="Kono N."/>
            <person name="Nakamura H."/>
            <person name="Ohtoshi R."/>
            <person name="Moran D.A.P."/>
            <person name="Shinohara A."/>
            <person name="Yoshida Y."/>
            <person name="Fujiwara M."/>
            <person name="Mori M."/>
            <person name="Tomita M."/>
            <person name="Arakawa K."/>
        </authorList>
    </citation>
    <scope>NUCLEOTIDE SEQUENCE [LARGE SCALE GENOMIC DNA]</scope>
</reference>
<dbReference type="SUPFAM" id="SSF57567">
    <property type="entry name" value="Serine protease inhibitors"/>
    <property type="match status" value="1"/>
</dbReference>
<dbReference type="GO" id="GO:0005576">
    <property type="term" value="C:extracellular region"/>
    <property type="evidence" value="ECO:0007669"/>
    <property type="project" value="UniProtKB-SubCell"/>
</dbReference>
<evidence type="ECO:0000256" key="3">
    <source>
        <dbReference type="ARBA" id="ARBA00022529"/>
    </source>
</evidence>
<dbReference type="InterPro" id="IPR002919">
    <property type="entry name" value="TIL_dom"/>
</dbReference>
<keyword evidence="4" id="KW-0044">Antibiotic</keyword>